<dbReference type="PANTHER" id="PTHR36926:SF1">
    <property type="entry name" value="COLICIN V PRODUCTION PROTEIN"/>
    <property type="match status" value="1"/>
</dbReference>
<dbReference type="InterPro" id="IPR003825">
    <property type="entry name" value="Colicin-V_CvpA"/>
</dbReference>
<dbReference type="OrthoDB" id="9810601at2"/>
<gene>
    <name evidence="6" type="ORF">BA177_06470</name>
</gene>
<reference evidence="6 7" key="1">
    <citation type="submission" date="2016-06" db="EMBL/GenBank/DDBJ databases">
        <title>Complete genome sequence of a deep-branching marine Gamma Proteobacterium Woeseia oceani type strain XK5.</title>
        <authorList>
            <person name="Mu D."/>
            <person name="Du Z."/>
        </authorList>
    </citation>
    <scope>NUCLEOTIDE SEQUENCE [LARGE SCALE GENOMIC DNA]</scope>
    <source>
        <strain evidence="6 7">XK5</strain>
    </source>
</reference>
<evidence type="ECO:0000256" key="2">
    <source>
        <dbReference type="ARBA" id="ARBA00022692"/>
    </source>
</evidence>
<evidence type="ECO:0000256" key="4">
    <source>
        <dbReference type="ARBA" id="ARBA00023136"/>
    </source>
</evidence>
<dbReference type="GO" id="GO:0016020">
    <property type="term" value="C:membrane"/>
    <property type="evidence" value="ECO:0007669"/>
    <property type="project" value="UniProtKB-SubCell"/>
</dbReference>
<feature type="transmembrane region" description="Helical" evidence="5">
    <location>
        <begin position="69"/>
        <end position="89"/>
    </location>
</feature>
<dbReference type="InterPro" id="IPR052719">
    <property type="entry name" value="CvpA-like"/>
</dbReference>
<accession>A0A193LEU1</accession>
<dbReference type="KEGG" id="woc:BA177_06470"/>
<comment type="subcellular location">
    <subcellularLocation>
        <location evidence="1">Membrane</location>
        <topology evidence="1">Multi-pass membrane protein</topology>
    </subcellularLocation>
</comment>
<organism evidence="6 7">
    <name type="scientific">Woeseia oceani</name>
    <dbReference type="NCBI Taxonomy" id="1548547"/>
    <lineage>
        <taxon>Bacteria</taxon>
        <taxon>Pseudomonadati</taxon>
        <taxon>Pseudomonadota</taxon>
        <taxon>Gammaproteobacteria</taxon>
        <taxon>Woeseiales</taxon>
        <taxon>Woeseiaceae</taxon>
        <taxon>Woeseia</taxon>
    </lineage>
</organism>
<dbReference type="RefSeq" id="WP_068614398.1">
    <property type="nucleotide sequence ID" value="NZ_CP016268.1"/>
</dbReference>
<feature type="transmembrane region" description="Helical" evidence="5">
    <location>
        <begin position="6"/>
        <end position="24"/>
    </location>
</feature>
<feature type="transmembrane region" description="Helical" evidence="5">
    <location>
        <begin position="101"/>
        <end position="124"/>
    </location>
</feature>
<evidence type="ECO:0000313" key="7">
    <source>
        <dbReference type="Proteomes" id="UP000092695"/>
    </source>
</evidence>
<dbReference type="EMBL" id="CP016268">
    <property type="protein sequence ID" value="ANO50899.1"/>
    <property type="molecule type" value="Genomic_DNA"/>
</dbReference>
<dbReference type="GO" id="GO:0009403">
    <property type="term" value="P:toxin biosynthetic process"/>
    <property type="evidence" value="ECO:0007669"/>
    <property type="project" value="InterPro"/>
</dbReference>
<keyword evidence="2 5" id="KW-0812">Transmembrane</keyword>
<evidence type="ECO:0000256" key="1">
    <source>
        <dbReference type="ARBA" id="ARBA00004141"/>
    </source>
</evidence>
<dbReference type="Pfam" id="PF02674">
    <property type="entry name" value="Colicin_V"/>
    <property type="match status" value="1"/>
</dbReference>
<sequence length="183" mass="19898">MPVADIVIAVAVVISIVVGFARGFVKEAISVASLLVAIWAAFNIGPHAATLSADWLSSSAMQLWFGRALIFIVVLAVGGLVGWGVAKLVRLSVLSGMDRMLGMGFGFCRGVVLVAVFIIGGQYASFDQDNWWRESRFIPYASQVSDWLRVMAPKGMELLQQQPGLQQSLPMDLSQTLTRERPE</sequence>
<keyword evidence="3 5" id="KW-1133">Transmembrane helix</keyword>
<name>A0A193LEU1_9GAMM</name>
<keyword evidence="7" id="KW-1185">Reference proteome</keyword>
<feature type="transmembrane region" description="Helical" evidence="5">
    <location>
        <begin position="31"/>
        <end position="49"/>
    </location>
</feature>
<keyword evidence="4 5" id="KW-0472">Membrane</keyword>
<dbReference type="Proteomes" id="UP000092695">
    <property type="component" value="Chromosome"/>
</dbReference>
<dbReference type="STRING" id="1548547.BA177_06470"/>
<evidence type="ECO:0008006" key="8">
    <source>
        <dbReference type="Google" id="ProtNLM"/>
    </source>
</evidence>
<dbReference type="PANTHER" id="PTHR36926">
    <property type="entry name" value="COLICIN V PRODUCTION PROTEIN"/>
    <property type="match status" value="1"/>
</dbReference>
<evidence type="ECO:0000256" key="5">
    <source>
        <dbReference type="SAM" id="Phobius"/>
    </source>
</evidence>
<evidence type="ECO:0000256" key="3">
    <source>
        <dbReference type="ARBA" id="ARBA00022989"/>
    </source>
</evidence>
<dbReference type="AlphaFoldDB" id="A0A193LEU1"/>
<protein>
    <recommendedName>
        <fullName evidence="8">Colicin V production CvpA</fullName>
    </recommendedName>
</protein>
<proteinExistence type="predicted"/>
<evidence type="ECO:0000313" key="6">
    <source>
        <dbReference type="EMBL" id="ANO50899.1"/>
    </source>
</evidence>